<protein>
    <recommendedName>
        <fullName evidence="4">Calponin-homology (CH) domain-containing protein</fullName>
    </recommendedName>
</protein>
<dbReference type="SUPFAM" id="SSF47576">
    <property type="entry name" value="Calponin-homology domain, CH-domain"/>
    <property type="match status" value="1"/>
</dbReference>
<dbReference type="InterPro" id="IPR050216">
    <property type="entry name" value="LRR_domain-containing"/>
</dbReference>
<feature type="region of interest" description="Disordered" evidence="3">
    <location>
        <begin position="500"/>
        <end position="525"/>
    </location>
</feature>
<dbReference type="PANTHER" id="PTHR48051">
    <property type="match status" value="1"/>
</dbReference>
<organism evidence="5">
    <name type="scientific">Timema poppense</name>
    <name type="common">Walking stick</name>
    <dbReference type="NCBI Taxonomy" id="170557"/>
    <lineage>
        <taxon>Eukaryota</taxon>
        <taxon>Metazoa</taxon>
        <taxon>Ecdysozoa</taxon>
        <taxon>Arthropoda</taxon>
        <taxon>Hexapoda</taxon>
        <taxon>Insecta</taxon>
        <taxon>Pterygota</taxon>
        <taxon>Neoptera</taxon>
        <taxon>Polyneoptera</taxon>
        <taxon>Phasmatodea</taxon>
        <taxon>Timematodea</taxon>
        <taxon>Timematoidea</taxon>
        <taxon>Timematidae</taxon>
        <taxon>Timema</taxon>
    </lineage>
</organism>
<evidence type="ECO:0000256" key="1">
    <source>
        <dbReference type="ARBA" id="ARBA00022614"/>
    </source>
</evidence>
<dbReference type="SMART" id="SM00033">
    <property type="entry name" value="CH"/>
    <property type="match status" value="1"/>
</dbReference>
<name>A0A7R9H1S1_TIMPO</name>
<feature type="compositionally biased region" description="Basic and acidic residues" evidence="3">
    <location>
        <begin position="604"/>
        <end position="620"/>
    </location>
</feature>
<evidence type="ECO:0000256" key="2">
    <source>
        <dbReference type="ARBA" id="ARBA00022737"/>
    </source>
</evidence>
<dbReference type="CDD" id="cd21205">
    <property type="entry name" value="CH_LRCH"/>
    <property type="match status" value="1"/>
</dbReference>
<reference evidence="5" key="1">
    <citation type="submission" date="2020-11" db="EMBL/GenBank/DDBJ databases">
        <authorList>
            <person name="Tran Van P."/>
        </authorList>
    </citation>
    <scope>NUCLEOTIDE SEQUENCE</scope>
</reference>
<dbReference type="PANTHER" id="PTHR48051:SF21">
    <property type="entry name" value="CALPONIN-HOMOLOGY (CH) DOMAIN-CONTAINING PROTEIN"/>
    <property type="match status" value="1"/>
</dbReference>
<dbReference type="Pfam" id="PF00307">
    <property type="entry name" value="CH"/>
    <property type="match status" value="1"/>
</dbReference>
<evidence type="ECO:0000256" key="3">
    <source>
        <dbReference type="SAM" id="MobiDB-lite"/>
    </source>
</evidence>
<feature type="domain" description="Calponin-homology (CH)" evidence="4">
    <location>
        <begin position="757"/>
        <end position="873"/>
    </location>
</feature>
<dbReference type="SUPFAM" id="SSF52058">
    <property type="entry name" value="L domain-like"/>
    <property type="match status" value="1"/>
</dbReference>
<dbReference type="InterPro" id="IPR001715">
    <property type="entry name" value="CH_dom"/>
</dbReference>
<keyword evidence="2" id="KW-0677">Repeat</keyword>
<dbReference type="GO" id="GO:0005737">
    <property type="term" value="C:cytoplasm"/>
    <property type="evidence" value="ECO:0007669"/>
    <property type="project" value="TreeGrafter"/>
</dbReference>
<feature type="region of interest" description="Disordered" evidence="3">
    <location>
        <begin position="596"/>
        <end position="682"/>
    </location>
</feature>
<feature type="compositionally biased region" description="Low complexity" evidence="3">
    <location>
        <begin position="510"/>
        <end position="524"/>
    </location>
</feature>
<feature type="region of interest" description="Disordered" evidence="3">
    <location>
        <begin position="294"/>
        <end position="314"/>
    </location>
</feature>
<dbReference type="InterPro" id="IPR032675">
    <property type="entry name" value="LRR_dom_sf"/>
</dbReference>
<proteinExistence type="predicted"/>
<dbReference type="InterPro" id="IPR036872">
    <property type="entry name" value="CH_dom_sf"/>
</dbReference>
<feature type="region of interest" description="Disordered" evidence="3">
    <location>
        <begin position="1"/>
        <end position="20"/>
    </location>
</feature>
<feature type="compositionally biased region" description="Polar residues" evidence="3">
    <location>
        <begin position="622"/>
        <end position="680"/>
    </location>
</feature>
<evidence type="ECO:0000259" key="4">
    <source>
        <dbReference type="PROSITE" id="PS50021"/>
    </source>
</evidence>
<evidence type="ECO:0000313" key="5">
    <source>
        <dbReference type="EMBL" id="CAD7404653.1"/>
    </source>
</evidence>
<dbReference type="AlphaFoldDB" id="A0A7R9H1S1"/>
<gene>
    <name evidence="5" type="ORF">TPSB3V08_LOCUS4598</name>
</gene>
<dbReference type="PROSITE" id="PS50021">
    <property type="entry name" value="CH"/>
    <property type="match status" value="1"/>
</dbReference>
<sequence length="1054" mass="117141">MAYSSTEASDMEADTDGQGTFTLADKLGRKRKFRPHKQPLTKKTTLAVTNKFKALEGADNQLPTQDVQPQTSTTTPKIPFPLIVTLGTQNYNRITKIANEMGNDIKITYIVNGLKIHTTNKQDGPQTRIPHIHYLGTNQSRSDRPNVRRGGTAVDVEVPCDLFHESDDRNQLSVLPGSLCQLPLEVLLVCNNKLISLPEEIGRINTLLELDASCNEISNLPAQIGDLSILRSLMLRQNQLVQLPLEALLVLQSILLHQNQLVLPLGESRGTSSATVMLHQNQLVQLPLGESRGTTSATFPHAAPEPTGTTTRGTSSATVMLHQNQLVQLPLGESRGTTSATFPHAAPEPTGTTTRQHEQGCGVILVLEVKGCRAQCDAMALKLMQLRLERMDISCNRIVSLPVELRTMTSLVYLDLTNNPLLSPTASLCTRGRVHVFKFLELKSLKEDKKRGLLSEDNRRLRHGGMDVPHWELRHKRYTVDSGYSTSDGGLDKKWIRPDSQEEKTEPQMNGNISGSSTPSTISPGENATMVETMILEEQFERKMLDCTVEELKHPYLDQSNEGPTHVHLNGTNTVATLEERKPLEHIQTYREYKEALRQQRSQDVYRPRTSQDTKYHEDSLVNPSDKVNSNNINSKQSCESGSSTNRRPIQKVTPSRNCSTVTFQTPPVSSPLVNGNKSEAGSPPGGLYIKPSSPTKNVIPGSPKLVTATVGYMPPANGLGYRSPKLGSSGRSTMSWSRDVAPDKLSFTMRREFDKAREEAELIEQLRNHIDTRLKMSLPEDMSPALCDGVVLCHLANHVRPRSVASIHVPSPAVPKLTMARCRRNVDNFLEACRRIGVEEVVKPSIVCDSQSGALTGLCVLEPTWITLGLRSEYCAGCPQHKGRADSGPSQGHNIDKRWKQVRPSSPLIVEIQEVVRPQPRFLGVVTCYDLNCVSIEDICEDLSPQYVIEVYRIITKKNGQARKTDTHILTFATPTLIKDVQAGFHVLRFRSYVPNPQRVFQCQEFRHTKLQCRGKSTCAYCGLEAHDTLCESPKFCVNYKGLRSAWPRACPK</sequence>
<keyword evidence="1" id="KW-0433">Leucine-rich repeat</keyword>
<dbReference type="Gene3D" id="1.10.418.10">
    <property type="entry name" value="Calponin-like domain"/>
    <property type="match status" value="1"/>
</dbReference>
<dbReference type="EMBL" id="OD002239">
    <property type="protein sequence ID" value="CAD7404653.1"/>
    <property type="molecule type" value="Genomic_DNA"/>
</dbReference>
<dbReference type="Gene3D" id="3.80.10.10">
    <property type="entry name" value="Ribonuclease Inhibitor"/>
    <property type="match status" value="2"/>
</dbReference>
<accession>A0A7R9H1S1</accession>